<keyword evidence="3" id="KW-0418">Kinase</keyword>
<dbReference type="UniPathway" id="UPA00908">
    <property type="reaction ID" value="UER00884"/>
</dbReference>
<dbReference type="GO" id="GO:0015970">
    <property type="term" value="P:guanosine tetraphosphate biosynthetic process"/>
    <property type="evidence" value="ECO:0007669"/>
    <property type="project" value="UniProtKB-UniPathway"/>
</dbReference>
<evidence type="ECO:0000256" key="1">
    <source>
        <dbReference type="ARBA" id="ARBA00004976"/>
    </source>
</evidence>
<feature type="domain" description="RelA/SpoT" evidence="2">
    <location>
        <begin position="45"/>
        <end position="164"/>
    </location>
</feature>
<dbReference type="SMART" id="SM00954">
    <property type="entry name" value="RelA_SpoT"/>
    <property type="match status" value="1"/>
</dbReference>
<comment type="pathway">
    <text evidence="1">Purine metabolism; ppGpp biosynthesis; ppGpp from GTP: step 1/2.</text>
</comment>
<dbReference type="InterPro" id="IPR007685">
    <property type="entry name" value="RelA_SpoT"/>
</dbReference>
<dbReference type="InterPro" id="IPR043519">
    <property type="entry name" value="NT_sf"/>
</dbReference>
<dbReference type="Gene3D" id="3.30.460.10">
    <property type="entry name" value="Beta Polymerase, domain 2"/>
    <property type="match status" value="1"/>
</dbReference>
<name>A0A6N7WZX3_9FIRM</name>
<dbReference type="CDD" id="cd05399">
    <property type="entry name" value="NT_Rel-Spo_like"/>
    <property type="match status" value="1"/>
</dbReference>
<dbReference type="RefSeq" id="WP_154537639.1">
    <property type="nucleotide sequence ID" value="NZ_JAQYHJ010000152.1"/>
</dbReference>
<evidence type="ECO:0000259" key="2">
    <source>
        <dbReference type="SMART" id="SM00954"/>
    </source>
</evidence>
<keyword evidence="4" id="KW-1185">Reference proteome</keyword>
<dbReference type="InterPro" id="IPR052366">
    <property type="entry name" value="GTP_Pyrophosphokinase"/>
</dbReference>
<organism evidence="3 4">
    <name type="scientific">Peptostreptococcus porci</name>
    <dbReference type="NCBI Taxonomy" id="2652282"/>
    <lineage>
        <taxon>Bacteria</taxon>
        <taxon>Bacillati</taxon>
        <taxon>Bacillota</taxon>
        <taxon>Clostridia</taxon>
        <taxon>Peptostreptococcales</taxon>
        <taxon>Peptostreptococcaceae</taxon>
        <taxon>Peptostreptococcus</taxon>
    </lineage>
</organism>
<reference evidence="3 4" key="1">
    <citation type="submission" date="2019-08" db="EMBL/GenBank/DDBJ databases">
        <title>In-depth cultivation of the pig gut microbiome towards novel bacterial diversity and tailored functional studies.</title>
        <authorList>
            <person name="Wylensek D."/>
            <person name="Hitch T.C.A."/>
            <person name="Clavel T."/>
        </authorList>
    </citation>
    <scope>NUCLEOTIDE SEQUENCE [LARGE SCALE GENOMIC DNA]</scope>
    <source>
        <strain evidence="3 4">WCA-SAB-591-4A-A</strain>
    </source>
</reference>
<dbReference type="Pfam" id="PF04607">
    <property type="entry name" value="RelA_SpoT"/>
    <property type="match status" value="1"/>
</dbReference>
<dbReference type="PANTHER" id="PTHR47837:SF2">
    <property type="entry name" value="GTP PYROPHOSPHOKINASE YWAC"/>
    <property type="match status" value="1"/>
</dbReference>
<evidence type="ECO:0000313" key="3">
    <source>
        <dbReference type="EMBL" id="MST62240.1"/>
    </source>
</evidence>
<dbReference type="EMBL" id="VUNE01000002">
    <property type="protein sequence ID" value="MST62240.1"/>
    <property type="molecule type" value="Genomic_DNA"/>
</dbReference>
<dbReference type="GO" id="GO:0016301">
    <property type="term" value="F:kinase activity"/>
    <property type="evidence" value="ECO:0007669"/>
    <property type="project" value="UniProtKB-KW"/>
</dbReference>
<comment type="caution">
    <text evidence="3">The sequence shown here is derived from an EMBL/GenBank/DDBJ whole genome shotgun (WGS) entry which is preliminary data.</text>
</comment>
<dbReference type="Proteomes" id="UP000440713">
    <property type="component" value="Unassembled WGS sequence"/>
</dbReference>
<sequence length="272" mass="32238">MDYQKWVEIIGPYSNAVEELKIKFRNIRKEYLDMGQHSPIEFVTGRTKKISSIMAKMKKLDTKNIEEDIEDIAGIRLMCQFVEDIYTIVDIVKKRTDMRIINEKDYINNSKESGYRSYHLIIMYPINTIEGYREVQCEIQIRTLAMNFWATIEHSLKYKYDHYIPDDLATRLKRAADAAFRLDQEMGEIREEIIKAQELFTEKEYATTDAFSRVQKLKELGDLENYFLYRHRLNIMSSKNDIQGIIELKRELDGVLRDKSFVKSSVNPDRDE</sequence>
<keyword evidence="3" id="KW-0808">Transferase</keyword>
<gene>
    <name evidence="3" type="ORF">FYJ71_04530</name>
</gene>
<dbReference type="Gene3D" id="1.10.287.860">
    <property type="entry name" value="Nucleotidyltransferase"/>
    <property type="match status" value="1"/>
</dbReference>
<dbReference type="PANTHER" id="PTHR47837">
    <property type="entry name" value="GTP PYROPHOSPHOKINASE YJBM"/>
    <property type="match status" value="1"/>
</dbReference>
<dbReference type="SUPFAM" id="SSF81301">
    <property type="entry name" value="Nucleotidyltransferase"/>
    <property type="match status" value="1"/>
</dbReference>
<dbReference type="AlphaFoldDB" id="A0A6N7WZX3"/>
<protein>
    <submittedName>
        <fullName evidence="3">GTP pyrophosphokinase family protein</fullName>
    </submittedName>
</protein>
<accession>A0A6N7WZX3</accession>
<evidence type="ECO:0000313" key="4">
    <source>
        <dbReference type="Proteomes" id="UP000440713"/>
    </source>
</evidence>
<proteinExistence type="predicted"/>